<sequence length="218" mass="24528">MAATQDSIKTEQVLVRGTVAGIDADAVLTLLQALVGDYGHLGAFRTHERVFSSAGEKNLKWYPVHVTHRLRYSSGYPELFPYTIKYYGRPDPRQPLPCVKRPVLESNSVSDPVPLLKGMGCEFAFEYVRQGYSFRAHNLNVDFYEIQKLQTPGDPTRTVKLMGDEDEEDVVEELRGENLWILDVWSSSKDTRGPVSAADVQAFARMLHPRVVLRGAQS</sequence>
<dbReference type="PANTHER" id="PTHR13321">
    <property type="entry name" value="MEDIATOR OF RNA POLYMERASE II TRANSCRIPTION, SUBUNIT 18"/>
    <property type="match status" value="1"/>
</dbReference>
<evidence type="ECO:0000256" key="3">
    <source>
        <dbReference type="ARBA" id="ARBA00023015"/>
    </source>
</evidence>
<evidence type="ECO:0000256" key="6">
    <source>
        <dbReference type="RuleBase" id="RU364150"/>
    </source>
</evidence>
<dbReference type="AlphaFoldDB" id="A0A5J4Z4A7"/>
<dbReference type="Gene3D" id="2.40.320.10">
    <property type="entry name" value="Hypothetical Protein Pfu-838710-001"/>
    <property type="match status" value="1"/>
</dbReference>
<comment type="caution">
    <text evidence="7">The sequence shown here is derived from an EMBL/GenBank/DDBJ whole genome shotgun (WGS) entry which is preliminary data.</text>
</comment>
<comment type="subcellular location">
    <subcellularLocation>
        <location evidence="1 6">Nucleus</location>
    </subcellularLocation>
</comment>
<evidence type="ECO:0000256" key="2">
    <source>
        <dbReference type="ARBA" id="ARBA00009814"/>
    </source>
</evidence>
<dbReference type="GO" id="GO:0006357">
    <property type="term" value="P:regulation of transcription by RNA polymerase II"/>
    <property type="evidence" value="ECO:0007669"/>
    <property type="project" value="InterPro"/>
</dbReference>
<evidence type="ECO:0000256" key="1">
    <source>
        <dbReference type="ARBA" id="ARBA00004123"/>
    </source>
</evidence>
<organism evidence="7 8">
    <name type="scientific">Porphyridium purpureum</name>
    <name type="common">Red alga</name>
    <name type="synonym">Porphyridium cruentum</name>
    <dbReference type="NCBI Taxonomy" id="35688"/>
    <lineage>
        <taxon>Eukaryota</taxon>
        <taxon>Rhodophyta</taxon>
        <taxon>Bangiophyceae</taxon>
        <taxon>Porphyridiales</taxon>
        <taxon>Porphyridiaceae</taxon>
        <taxon>Porphyridium</taxon>
    </lineage>
</organism>
<keyword evidence="6" id="KW-0010">Activator</keyword>
<dbReference type="GO" id="GO:0070847">
    <property type="term" value="C:core mediator complex"/>
    <property type="evidence" value="ECO:0007669"/>
    <property type="project" value="TreeGrafter"/>
</dbReference>
<dbReference type="InterPro" id="IPR019095">
    <property type="entry name" value="Mediator_Med18"/>
</dbReference>
<keyword evidence="5 6" id="KW-0539">Nucleus</keyword>
<keyword evidence="8" id="KW-1185">Reference proteome</keyword>
<dbReference type="Pfam" id="PF09637">
    <property type="entry name" value="Med18"/>
    <property type="match status" value="1"/>
</dbReference>
<dbReference type="GO" id="GO:0016592">
    <property type="term" value="C:mediator complex"/>
    <property type="evidence" value="ECO:0007669"/>
    <property type="project" value="InterPro"/>
</dbReference>
<evidence type="ECO:0000256" key="4">
    <source>
        <dbReference type="ARBA" id="ARBA00023163"/>
    </source>
</evidence>
<name>A0A5J4Z4A7_PORPP</name>
<comment type="function">
    <text evidence="6">Component of the Mediator complex, a coactivator involved in the regulated transcription of nearly all RNA polymerase II-dependent genes. Mediator functions as a bridge to convey information from gene-specific regulatory proteins to the basal RNA polymerase II transcription machinery. Mediator is recruited to promoters by direct interactions with regulatory proteins and serves as a scaffold for the assembly of a functional preinitiation complex with RNA polymerase II and the general transcription factors.</text>
</comment>
<dbReference type="EMBL" id="VRMN01000001">
    <property type="protein sequence ID" value="KAA8497803.1"/>
    <property type="molecule type" value="Genomic_DNA"/>
</dbReference>
<comment type="subunit">
    <text evidence="6">Component of the Mediator complex.</text>
</comment>
<keyword evidence="3 6" id="KW-0805">Transcription regulation</keyword>
<dbReference type="OrthoDB" id="10637979at2759"/>
<evidence type="ECO:0000313" key="8">
    <source>
        <dbReference type="Proteomes" id="UP000324585"/>
    </source>
</evidence>
<keyword evidence="4 6" id="KW-0804">Transcription</keyword>
<reference evidence="8" key="1">
    <citation type="journal article" date="2019" name="Nat. Commun.">
        <title>Expansion of phycobilisome linker gene families in mesophilic red algae.</title>
        <authorList>
            <person name="Lee J."/>
            <person name="Kim D."/>
            <person name="Bhattacharya D."/>
            <person name="Yoon H.S."/>
        </authorList>
    </citation>
    <scope>NUCLEOTIDE SEQUENCE [LARGE SCALE GENOMIC DNA]</scope>
    <source>
        <strain evidence="8">CCMP 1328</strain>
    </source>
</reference>
<gene>
    <name evidence="6" type="primary">MED18</name>
    <name evidence="7" type="ORF">FVE85_5388</name>
</gene>
<dbReference type="PANTHER" id="PTHR13321:SF2">
    <property type="entry name" value="MEDIATOR OF RNA POLYMERASE II TRANSCRIPTION SUBUNIT 18"/>
    <property type="match status" value="1"/>
</dbReference>
<comment type="similarity">
    <text evidence="2 6">Belongs to the Mediator complex subunit 18 family.</text>
</comment>
<dbReference type="GO" id="GO:0006369">
    <property type="term" value="P:termination of RNA polymerase II transcription"/>
    <property type="evidence" value="ECO:0007669"/>
    <property type="project" value="TreeGrafter"/>
</dbReference>
<accession>A0A5J4Z4A7</accession>
<protein>
    <recommendedName>
        <fullName evidence="6">Mediator of RNA polymerase II transcription subunit 18</fullName>
    </recommendedName>
    <alternativeName>
        <fullName evidence="6">Mediator complex subunit 18</fullName>
    </alternativeName>
</protein>
<evidence type="ECO:0000256" key="5">
    <source>
        <dbReference type="ARBA" id="ARBA00023242"/>
    </source>
</evidence>
<evidence type="ECO:0000313" key="7">
    <source>
        <dbReference type="EMBL" id="KAA8497803.1"/>
    </source>
</evidence>
<proteinExistence type="inferred from homology"/>
<dbReference type="GO" id="GO:0003712">
    <property type="term" value="F:transcription coregulator activity"/>
    <property type="evidence" value="ECO:0007669"/>
    <property type="project" value="InterPro"/>
</dbReference>
<dbReference type="Proteomes" id="UP000324585">
    <property type="component" value="Unassembled WGS sequence"/>
</dbReference>